<comment type="function">
    <text evidence="7">May be required for pre-mRNA splicing.</text>
</comment>
<evidence type="ECO:0000256" key="7">
    <source>
        <dbReference type="RuleBase" id="RU367025"/>
    </source>
</evidence>
<evidence type="ECO:0000256" key="3">
    <source>
        <dbReference type="ARBA" id="ARBA00022664"/>
    </source>
</evidence>
<comment type="similarity">
    <text evidence="2 7">Belongs to the PRP38 family.</text>
</comment>
<dbReference type="OMA" id="FELMHID"/>
<dbReference type="AlphaFoldDB" id="A0A2K6FUT1"/>
<evidence type="ECO:0000256" key="5">
    <source>
        <dbReference type="ARBA" id="ARBA00023187"/>
    </source>
</evidence>
<keyword evidence="3 7" id="KW-0507">mRNA processing</keyword>
<dbReference type="InterPro" id="IPR005037">
    <property type="entry name" value="PRP38"/>
</dbReference>
<name>A0A2K6FUT1_PROCO</name>
<evidence type="ECO:0000313" key="9">
    <source>
        <dbReference type="Ensembl" id="ENSPCOP00000017750.1"/>
    </source>
</evidence>
<evidence type="ECO:0000256" key="4">
    <source>
        <dbReference type="ARBA" id="ARBA00022728"/>
    </source>
</evidence>
<evidence type="ECO:0000256" key="8">
    <source>
        <dbReference type="SAM" id="MobiDB-lite"/>
    </source>
</evidence>
<evidence type="ECO:0000256" key="6">
    <source>
        <dbReference type="ARBA" id="ARBA00023242"/>
    </source>
</evidence>
<dbReference type="Proteomes" id="UP000233160">
    <property type="component" value="Unassembled WGS sequence"/>
</dbReference>
<comment type="subcellular location">
    <subcellularLocation>
        <location evidence="1 7">Nucleus</location>
    </subcellularLocation>
</comment>
<dbReference type="STRING" id="379532.ENSPCOP00000017750"/>
<reference evidence="9" key="1">
    <citation type="submission" date="2025-08" db="UniProtKB">
        <authorList>
            <consortium name="Ensembl"/>
        </authorList>
    </citation>
    <scope>IDENTIFICATION</scope>
</reference>
<keyword evidence="10" id="KW-1185">Reference proteome</keyword>
<evidence type="ECO:0000256" key="2">
    <source>
        <dbReference type="ARBA" id="ARBA00006164"/>
    </source>
</evidence>
<evidence type="ECO:0000256" key="1">
    <source>
        <dbReference type="ARBA" id="ARBA00004123"/>
    </source>
</evidence>
<feature type="compositionally biased region" description="Basic and acidic residues" evidence="8">
    <location>
        <begin position="204"/>
        <end position="218"/>
    </location>
</feature>
<dbReference type="GeneTree" id="ENSGT00730000111085"/>
<reference evidence="9" key="2">
    <citation type="submission" date="2025-09" db="UniProtKB">
        <authorList>
            <consortium name="Ensembl"/>
        </authorList>
    </citation>
    <scope>IDENTIFICATION</scope>
</reference>
<dbReference type="PANTHER" id="PTHR23142">
    <property type="entry name" value="PRE-MRNA-SPLICING FACTOR 38A-RELATED"/>
    <property type="match status" value="1"/>
</dbReference>
<protein>
    <recommendedName>
        <fullName evidence="7">Pre-mRNA-splicing factor 38B</fullName>
    </recommendedName>
</protein>
<keyword evidence="5 7" id="KW-0508">mRNA splicing</keyword>
<dbReference type="GO" id="GO:0000398">
    <property type="term" value="P:mRNA splicing, via spliceosome"/>
    <property type="evidence" value="ECO:0007669"/>
    <property type="project" value="UniProtKB-UniRule"/>
</dbReference>
<evidence type="ECO:0000313" key="10">
    <source>
        <dbReference type="Proteomes" id="UP000233160"/>
    </source>
</evidence>
<dbReference type="GO" id="GO:0005681">
    <property type="term" value="C:spliceosomal complex"/>
    <property type="evidence" value="ECO:0007669"/>
    <property type="project" value="UniProtKB-KW"/>
</dbReference>
<proteinExistence type="inferred from homology"/>
<feature type="compositionally biased region" description="Basic residues" evidence="8">
    <location>
        <begin position="250"/>
        <end position="295"/>
    </location>
</feature>
<feature type="compositionally biased region" description="Acidic residues" evidence="8">
    <location>
        <begin position="186"/>
        <end position="200"/>
    </location>
</feature>
<sequence>MATRLVKDAHSIHGTNLQHLVEKFIRTRIYESNYWKDECFGLTADLVENKAIKLRFVGGVYGGNTKPTPFLCLTLKMLQIKLKKDIIVEFIKNEDFKYVRVLGAFYMRLTGTAIDCYKYLEPLYNDYRKIKIQNGDGDFELMHIDEFIDELLHSKRMCGITLPWLQKRYVLEEAEQLEPRVSALEEGMDDVESSEEEDEGVASPDHRQRSYQDLDKPHCSPTLSYGRSKSHPSPQRRSPSLRREKQGSKSPRHRRNKSRDQRHRSRSKSRGHHHSHRHRSHSKTKSHKKSRKGNE</sequence>
<organism evidence="9 10">
    <name type="scientific">Propithecus coquereli</name>
    <name type="common">Coquerel's sifaka</name>
    <name type="synonym">Propithecus verreauxi coquereli</name>
    <dbReference type="NCBI Taxonomy" id="379532"/>
    <lineage>
        <taxon>Eukaryota</taxon>
        <taxon>Metazoa</taxon>
        <taxon>Chordata</taxon>
        <taxon>Craniata</taxon>
        <taxon>Vertebrata</taxon>
        <taxon>Euteleostomi</taxon>
        <taxon>Mammalia</taxon>
        <taxon>Eutheria</taxon>
        <taxon>Euarchontoglires</taxon>
        <taxon>Primates</taxon>
        <taxon>Strepsirrhini</taxon>
        <taxon>Lemuriformes</taxon>
        <taxon>Indriidae</taxon>
        <taxon>Propithecus</taxon>
    </lineage>
</organism>
<accession>A0A2K6FUT1</accession>
<keyword evidence="4 7" id="KW-0747">Spliceosome</keyword>
<feature type="region of interest" description="Disordered" evidence="8">
    <location>
        <begin position="185"/>
        <end position="295"/>
    </location>
</feature>
<keyword evidence="6 7" id="KW-0539">Nucleus</keyword>
<dbReference type="Pfam" id="PF03371">
    <property type="entry name" value="PRP38"/>
    <property type="match status" value="1"/>
</dbReference>
<dbReference type="Ensembl" id="ENSPCOT00000028389.1">
    <property type="protein sequence ID" value="ENSPCOP00000017750.1"/>
    <property type="gene ID" value="ENSPCOG00000020709.1"/>
</dbReference>